<evidence type="ECO:0000313" key="4">
    <source>
        <dbReference type="Proteomes" id="UP000028984"/>
    </source>
</evidence>
<dbReference type="PANTHER" id="PTHR31528">
    <property type="entry name" value="4-AMINO-5-HYDROXYMETHYL-2-METHYLPYRIMIDINE PHOSPHATE SYNTHASE THI11-RELATED"/>
    <property type="match status" value="1"/>
</dbReference>
<organism evidence="3 4">
    <name type="scientific">Bifidobacterium reuteri DSM 23975</name>
    <dbReference type="NCBI Taxonomy" id="1437610"/>
    <lineage>
        <taxon>Bacteria</taxon>
        <taxon>Bacillati</taxon>
        <taxon>Actinomycetota</taxon>
        <taxon>Actinomycetes</taxon>
        <taxon>Bifidobacteriales</taxon>
        <taxon>Bifidobacteriaceae</taxon>
        <taxon>Bifidobacterium</taxon>
    </lineage>
</organism>
<evidence type="ECO:0000259" key="2">
    <source>
        <dbReference type="Pfam" id="PF09084"/>
    </source>
</evidence>
<dbReference type="Proteomes" id="UP000028984">
    <property type="component" value="Unassembled WGS sequence"/>
</dbReference>
<dbReference type="STRING" id="1437610.BREU_2208"/>
<dbReference type="Pfam" id="PF09084">
    <property type="entry name" value="NMT1"/>
    <property type="match status" value="1"/>
</dbReference>
<sequence>MFSSRKLLGTVSGIAVLAVLLANYAAPDPSGPHTTPSSAGTVTHTLLLDWLPNPDHSGIYVAQAENDFQKQGVNVKVQTPSGTADAAKMISTGQIDLAISYEPDTIMAAAQGMKVQAVAALIPNVLSSLIVTGKDRSVTDLKGMTIGNPGLATSLPTLNSVLAQNGMTESDVKNVSLSTGGVEPLLAGKVDAIFGYYSNVEGVQLAEQGDYTVLPFDKIGVPSFDELVLVANPDRLQSDSSYASFVRKTIAALKEGFASANADPDAAYDAIAPVAKGYDDTTLRNMVKATVPEYDNPRGFGSMDPKQWDSYAQWMHQNGLIDKPYKGRDAMTTEYLPD</sequence>
<dbReference type="eggNOG" id="COG0715">
    <property type="taxonomic scope" value="Bacteria"/>
</dbReference>
<feature type="domain" description="SsuA/THI5-like" evidence="2">
    <location>
        <begin position="53"/>
        <end position="267"/>
    </location>
</feature>
<dbReference type="RefSeq" id="WP_044090184.1">
    <property type="nucleotide sequence ID" value="NZ_JDUW01000020.1"/>
</dbReference>
<gene>
    <name evidence="3" type="ORF">BREU_2208</name>
</gene>
<reference evidence="3 4" key="1">
    <citation type="submission" date="2014-03" db="EMBL/GenBank/DDBJ databases">
        <title>Genomics of Bifidobacteria.</title>
        <authorList>
            <person name="Ventura M."/>
            <person name="Milani C."/>
            <person name="Lugli G.A."/>
        </authorList>
    </citation>
    <scope>NUCLEOTIDE SEQUENCE [LARGE SCALE GENOMIC DNA]</scope>
    <source>
        <strain evidence="3 4">DSM 23975</strain>
    </source>
</reference>
<dbReference type="OrthoDB" id="174578at2"/>
<accession>A0A087CIV7</accession>
<dbReference type="InterPro" id="IPR027939">
    <property type="entry name" value="NMT1/THI5"/>
</dbReference>
<keyword evidence="4" id="KW-1185">Reference proteome</keyword>
<protein>
    <submittedName>
        <fullName evidence="3">ABC transporter substrate-binding protein</fullName>
    </submittedName>
</protein>
<dbReference type="PANTHER" id="PTHR31528:SF3">
    <property type="entry name" value="THIAMINE BIOSYNTHESIS PROTEIN HI_0357-RELATED"/>
    <property type="match status" value="1"/>
</dbReference>
<dbReference type="AlphaFoldDB" id="A0A087CIV7"/>
<feature type="signal peptide" evidence="1">
    <location>
        <begin position="1"/>
        <end position="25"/>
    </location>
</feature>
<dbReference type="InterPro" id="IPR015168">
    <property type="entry name" value="SsuA/THI5"/>
</dbReference>
<dbReference type="SUPFAM" id="SSF53850">
    <property type="entry name" value="Periplasmic binding protein-like II"/>
    <property type="match status" value="1"/>
</dbReference>
<feature type="chain" id="PRO_5039690589" evidence="1">
    <location>
        <begin position="26"/>
        <end position="338"/>
    </location>
</feature>
<dbReference type="Gene3D" id="3.40.190.10">
    <property type="entry name" value="Periplasmic binding protein-like II"/>
    <property type="match status" value="2"/>
</dbReference>
<proteinExistence type="predicted"/>
<name>A0A087CIV7_9BIFI</name>
<evidence type="ECO:0000313" key="3">
    <source>
        <dbReference type="EMBL" id="KFI83207.1"/>
    </source>
</evidence>
<dbReference type="EMBL" id="JGZK01000023">
    <property type="protein sequence ID" value="KFI83207.1"/>
    <property type="molecule type" value="Genomic_DNA"/>
</dbReference>
<evidence type="ECO:0000256" key="1">
    <source>
        <dbReference type="SAM" id="SignalP"/>
    </source>
</evidence>
<dbReference type="GO" id="GO:0009228">
    <property type="term" value="P:thiamine biosynthetic process"/>
    <property type="evidence" value="ECO:0007669"/>
    <property type="project" value="InterPro"/>
</dbReference>
<keyword evidence="1" id="KW-0732">Signal</keyword>
<comment type="caution">
    <text evidence="3">The sequence shown here is derived from an EMBL/GenBank/DDBJ whole genome shotgun (WGS) entry which is preliminary data.</text>
</comment>